<dbReference type="GO" id="GO:0003700">
    <property type="term" value="F:DNA-binding transcription factor activity"/>
    <property type="evidence" value="ECO:0007669"/>
    <property type="project" value="InterPro"/>
</dbReference>
<feature type="region of interest" description="Disordered" evidence="4">
    <location>
        <begin position="183"/>
        <end position="249"/>
    </location>
</feature>
<evidence type="ECO:0000256" key="3">
    <source>
        <dbReference type="RuleBase" id="RU000682"/>
    </source>
</evidence>
<accession>A0A0P0LAI8</accession>
<dbReference type="SMART" id="SM00389">
    <property type="entry name" value="HOX"/>
    <property type="match status" value="1"/>
</dbReference>
<sequence>MEAEHEMLAATGADVGATPAMVKVRWKPNEEQLRILVRLFEEEGDSINKQRIKEIAVELGRQGDVTEANVHNWFHNRKARAKRKQRLALRPCQSADSRKRLRAQHHPQALLPELTSPSEDLRSALRLPSDGVTLAYESSMAALTTVPTNFSASDNGLGLAVDEPIPCRYPVWKSHALNLHPSLVSSRGFSPMDRDSESKTITDDDASATTESEEEDSRKLVALKSSSVPKRGKGTMIRRPAANGGTKGRISDIMTSLEKNTETYEQDLRALFAEIVKRLGTGTAKVMLSRRGSSSDSDTASPPRHRASASSPIHHAVTTDLTQQRYICGTAYSQEPQEITPFRKQISAFPNSSEDSGDVETDVEEEFRIVWSSPKQAEERAQKQQQQARTRRETPAKMMAAEGEKVNIVLTDGKPSGPEGTWWNSMLRHSALLFLDISIPHIGLQPEEGLSRIRDYLNSKFVYTGGSLDDAYLKKQVAKALNFRRHKVMRLIEQGASRPNNISEEQWNALIKYYADPKRREKSDKQRAALKALNMNNHLQHAKQQEQTIQQELVCHQQHQCELGDPDHDDQDAF</sequence>
<name>A0A0P0LAI8_9TRAC</name>
<dbReference type="InterPro" id="IPR009057">
    <property type="entry name" value="Homeodomain-like_sf"/>
</dbReference>
<feature type="region of interest" description="Disordered" evidence="4">
    <location>
        <begin position="287"/>
        <end position="315"/>
    </location>
</feature>
<protein>
    <submittedName>
        <fullName evidence="6">Wuschel-like homeobox 13E</fullName>
    </submittedName>
</protein>
<dbReference type="Gene3D" id="1.10.10.60">
    <property type="entry name" value="Homeodomain-like"/>
    <property type="match status" value="1"/>
</dbReference>
<gene>
    <name evidence="6" type="primary">WOX13E</name>
</gene>
<keyword evidence="2 3" id="KW-0539">Nucleus</keyword>
<proteinExistence type="predicted"/>
<keyword evidence="2 3" id="KW-0238">DNA-binding</keyword>
<evidence type="ECO:0000259" key="5">
    <source>
        <dbReference type="PROSITE" id="PS50071"/>
    </source>
</evidence>
<feature type="compositionally biased region" description="Basic and acidic residues" evidence="4">
    <location>
        <begin position="192"/>
        <end position="202"/>
    </location>
</feature>
<dbReference type="InterPro" id="IPR001356">
    <property type="entry name" value="HD"/>
</dbReference>
<reference evidence="6" key="1">
    <citation type="journal article" date="2016" name="Front. Plant Sci.">
        <title>Identification of WOX Family Genes in Selaginella kraussiana for Studies on Stem Cells and Regeneration in Lycophytes.</title>
        <authorList>
            <person name="Ge Y."/>
            <person name="Liu J."/>
            <person name="Zeng M."/>
            <person name="He J."/>
            <person name="Qin P."/>
            <person name="Huang H."/>
            <person name="Xu L."/>
        </authorList>
    </citation>
    <scope>NUCLEOTIDE SEQUENCE</scope>
</reference>
<dbReference type="PANTHER" id="PTHR46777:SF5">
    <property type="entry name" value="WUSCHEL-RELATED HOMEOBOX 13"/>
    <property type="match status" value="1"/>
</dbReference>
<feature type="domain" description="Homeobox" evidence="5">
    <location>
        <begin position="19"/>
        <end position="84"/>
    </location>
</feature>
<feature type="compositionally biased region" description="Acidic residues" evidence="4">
    <location>
        <begin position="203"/>
        <end position="215"/>
    </location>
</feature>
<organism evidence="6">
    <name type="scientific">Selaginella kraussiana</name>
    <dbReference type="NCBI Taxonomy" id="81964"/>
    <lineage>
        <taxon>Eukaryota</taxon>
        <taxon>Viridiplantae</taxon>
        <taxon>Streptophyta</taxon>
        <taxon>Embryophyta</taxon>
        <taxon>Tracheophyta</taxon>
        <taxon>Lycopodiopsida</taxon>
        <taxon>Selaginellales</taxon>
        <taxon>Selaginellaceae</taxon>
        <taxon>Selaginella</taxon>
    </lineage>
</organism>
<dbReference type="SUPFAM" id="SSF46689">
    <property type="entry name" value="Homeodomain-like"/>
    <property type="match status" value="1"/>
</dbReference>
<evidence type="ECO:0000256" key="1">
    <source>
        <dbReference type="ARBA" id="ARBA00004123"/>
    </source>
</evidence>
<evidence type="ECO:0000313" key="6">
    <source>
        <dbReference type="EMBL" id="ALK82460.1"/>
    </source>
</evidence>
<dbReference type="Pfam" id="PF00046">
    <property type="entry name" value="Homeodomain"/>
    <property type="match status" value="1"/>
</dbReference>
<feature type="DNA-binding region" description="Homeobox" evidence="2">
    <location>
        <begin position="21"/>
        <end position="85"/>
    </location>
</feature>
<keyword evidence="2 3" id="KW-0371">Homeobox</keyword>
<dbReference type="CDD" id="cd00086">
    <property type="entry name" value="homeodomain"/>
    <property type="match status" value="1"/>
</dbReference>
<comment type="subcellular location">
    <subcellularLocation>
        <location evidence="1 2 3">Nucleus</location>
    </subcellularLocation>
</comment>
<dbReference type="EMBL" id="KR870330">
    <property type="protein sequence ID" value="ALK82460.1"/>
    <property type="molecule type" value="Genomic_DNA"/>
</dbReference>
<evidence type="ECO:0000256" key="4">
    <source>
        <dbReference type="SAM" id="MobiDB-lite"/>
    </source>
</evidence>
<evidence type="ECO:0000256" key="2">
    <source>
        <dbReference type="PROSITE-ProRule" id="PRU00108"/>
    </source>
</evidence>
<dbReference type="InterPro" id="IPR044559">
    <property type="entry name" value="WOX13-like"/>
</dbReference>
<feature type="region of interest" description="Disordered" evidence="4">
    <location>
        <begin position="371"/>
        <end position="398"/>
    </location>
</feature>
<dbReference type="PROSITE" id="PS50071">
    <property type="entry name" value="HOMEOBOX_2"/>
    <property type="match status" value="1"/>
</dbReference>
<dbReference type="GO" id="GO:0003677">
    <property type="term" value="F:DNA binding"/>
    <property type="evidence" value="ECO:0007669"/>
    <property type="project" value="UniProtKB-UniRule"/>
</dbReference>
<dbReference type="AlphaFoldDB" id="A0A0P0LAI8"/>
<dbReference type="PANTHER" id="PTHR46777">
    <property type="entry name" value="WUSCHEL-RELATED HOMEOBOX 13"/>
    <property type="match status" value="1"/>
</dbReference>
<dbReference type="GO" id="GO:0005634">
    <property type="term" value="C:nucleus"/>
    <property type="evidence" value="ECO:0007669"/>
    <property type="project" value="UniProtKB-SubCell"/>
</dbReference>